<dbReference type="GO" id="GO:0030509">
    <property type="term" value="P:BMP signaling pathway"/>
    <property type="evidence" value="ECO:0007669"/>
    <property type="project" value="TreeGrafter"/>
</dbReference>
<dbReference type="InterPro" id="IPR009496">
    <property type="entry name" value="RGM_C"/>
</dbReference>
<evidence type="ECO:0000313" key="4">
    <source>
        <dbReference type="Proteomes" id="UP000549394"/>
    </source>
</evidence>
<evidence type="ECO:0000313" key="3">
    <source>
        <dbReference type="EMBL" id="CAD5116114.1"/>
    </source>
</evidence>
<dbReference type="PANTHER" id="PTHR31428:SF6">
    <property type="entry name" value="REPULSIVE GUIDANCE MOLECULE B HOMOLOG DRAG-1"/>
    <property type="match status" value="1"/>
</dbReference>
<reference evidence="3 4" key="1">
    <citation type="submission" date="2020-08" db="EMBL/GenBank/DDBJ databases">
        <authorList>
            <person name="Hejnol A."/>
        </authorList>
    </citation>
    <scope>NUCLEOTIDE SEQUENCE [LARGE SCALE GENOMIC DNA]</scope>
</reference>
<dbReference type="PANTHER" id="PTHR31428">
    <property type="entry name" value="RGM DOMAIN FAMILY MEMBER DRAG-1"/>
    <property type="match status" value="1"/>
</dbReference>
<accession>A0A7I8VNF2</accession>
<feature type="domain" description="Repulsive guidance molecule C-terminal" evidence="2">
    <location>
        <begin position="230"/>
        <end position="396"/>
    </location>
</feature>
<dbReference type="OrthoDB" id="10013795at2759"/>
<dbReference type="GO" id="GO:0005886">
    <property type="term" value="C:plasma membrane"/>
    <property type="evidence" value="ECO:0007669"/>
    <property type="project" value="TreeGrafter"/>
</dbReference>
<evidence type="ECO:0000256" key="1">
    <source>
        <dbReference type="SAM" id="SignalP"/>
    </source>
</evidence>
<dbReference type="EMBL" id="CAJFCJ010000006">
    <property type="protein sequence ID" value="CAD5116114.1"/>
    <property type="molecule type" value="Genomic_DNA"/>
</dbReference>
<dbReference type="Gene3D" id="3.40.1000.10">
    <property type="entry name" value="Mog1/PsbP, alpha/beta/alpha sandwich"/>
    <property type="match status" value="1"/>
</dbReference>
<name>A0A7I8VNF2_9ANNE</name>
<protein>
    <submittedName>
        <fullName evidence="3">DgyrCDS5040</fullName>
    </submittedName>
</protein>
<comment type="caution">
    <text evidence="3">The sequence shown here is derived from an EMBL/GenBank/DDBJ whole genome shotgun (WGS) entry which is preliminary data.</text>
</comment>
<gene>
    <name evidence="3" type="ORF">DGYR_LOCUS4769</name>
</gene>
<keyword evidence="1" id="KW-0732">Signal</keyword>
<organism evidence="3 4">
    <name type="scientific">Dimorphilus gyrociliatus</name>
    <dbReference type="NCBI Taxonomy" id="2664684"/>
    <lineage>
        <taxon>Eukaryota</taxon>
        <taxon>Metazoa</taxon>
        <taxon>Spiralia</taxon>
        <taxon>Lophotrochozoa</taxon>
        <taxon>Annelida</taxon>
        <taxon>Polychaeta</taxon>
        <taxon>Polychaeta incertae sedis</taxon>
        <taxon>Dinophilidae</taxon>
        <taxon>Dimorphilus</taxon>
    </lineage>
</organism>
<evidence type="ECO:0000259" key="2">
    <source>
        <dbReference type="Pfam" id="PF06534"/>
    </source>
</evidence>
<dbReference type="Proteomes" id="UP000549394">
    <property type="component" value="Unassembled WGS sequence"/>
</dbReference>
<feature type="signal peptide" evidence="1">
    <location>
        <begin position="1"/>
        <end position="23"/>
    </location>
</feature>
<feature type="chain" id="PRO_5029791050" evidence="1">
    <location>
        <begin position="24"/>
        <end position="445"/>
    </location>
</feature>
<keyword evidence="4" id="KW-1185">Reference proteome</keyword>
<dbReference type="InterPro" id="IPR040287">
    <property type="entry name" value="RGM"/>
</dbReference>
<dbReference type="AlphaFoldDB" id="A0A7I8VNF2"/>
<dbReference type="GO" id="GO:0015026">
    <property type="term" value="F:coreceptor activity"/>
    <property type="evidence" value="ECO:0007669"/>
    <property type="project" value="TreeGrafter"/>
</dbReference>
<dbReference type="Pfam" id="PF06534">
    <property type="entry name" value="RGM_C"/>
    <property type="match status" value="1"/>
</dbReference>
<proteinExistence type="predicted"/>
<sequence>MDQTHLPTLIVILILMLMKRVEQLKLSEPLQRQCDDLLRKCHGDLYLQAHDFYRIEDLMDPPEPISKDYADKACIILRTVSNCIESQIKKTPSLSACRSTTSYVWNTGLFKRKMQNYSCSASGKLFDPSVLPTEPSMMEYCALEDSHTPRLLCSLTSASHLKTYKGQMNHCLTEGSSVLVDNEYLHVVTTAEKLVSRENYHPVLVLKKVGLSKRLAFLSLTAVLAYRGRAITVVFKSHPKDECSPEENYLSYTASSDEQLPVVLSNGLTHGGGKESRSIRLLRPSKNETEIYVRYMNSTIVIRHSSLTLSISIAIPQLFTVGQDSFQLCSDGCERDATEDVQRFLAKNHKTSYAENICRKSTVDQYFDCCVFDALVFGNHMATPFSIFAQRDAVRLQIEKGFLTALNRTDFTSYKIAYSRASERNLPFTSLILFSFIFILLKSIC</sequence>